<keyword evidence="6" id="KW-0999">Mitochondrion inner membrane</keyword>
<keyword evidence="3 13" id="KW-0813">Transport</keyword>
<feature type="repeat" description="Solcar" evidence="12">
    <location>
        <begin position="2"/>
        <end position="86"/>
    </location>
</feature>
<dbReference type="PROSITE" id="PS50920">
    <property type="entry name" value="SOLCAR"/>
    <property type="match status" value="2"/>
</dbReference>
<reference evidence="15" key="1">
    <citation type="journal article" date="2023" name="Insect Mol. Biol.">
        <title>Genome sequencing provides insights into the evolution of gene families encoding plant cell wall-degrading enzymes in longhorned beetles.</title>
        <authorList>
            <person name="Shin N.R."/>
            <person name="Okamura Y."/>
            <person name="Kirsch R."/>
            <person name="Pauchet Y."/>
        </authorList>
    </citation>
    <scope>NUCLEOTIDE SEQUENCE</scope>
    <source>
        <strain evidence="15">MMC_N1</strain>
    </source>
</reference>
<proteinExistence type="inferred from homology"/>
<dbReference type="PANTHER" id="PTHR45758">
    <property type="entry name" value="MITOFERRIN-1-RELATED"/>
    <property type="match status" value="1"/>
</dbReference>
<evidence type="ECO:0000256" key="9">
    <source>
        <dbReference type="ARBA" id="ARBA00023065"/>
    </source>
</evidence>
<comment type="subcellular location">
    <subcellularLocation>
        <location evidence="1">Mitochondrion inner membrane</location>
        <topology evidence="1">Multi-pass membrane protein</topology>
    </subcellularLocation>
</comment>
<evidence type="ECO:0000313" key="15">
    <source>
        <dbReference type="EMBL" id="KAJ8977021.1"/>
    </source>
</evidence>
<comment type="similarity">
    <text evidence="2 13">Belongs to the mitochondrial carrier (TC 2.A.29) family.</text>
</comment>
<evidence type="ECO:0000256" key="12">
    <source>
        <dbReference type="PROSITE-ProRule" id="PRU00282"/>
    </source>
</evidence>
<evidence type="ECO:0000256" key="13">
    <source>
        <dbReference type="RuleBase" id="RU000488"/>
    </source>
</evidence>
<sequence>MQILHLLTVNVTFATFSSLLAPVESTVVKQRMQMQNSPYKSALQCACHVYKTEGPRAFYRSYTTQLTMNVPFQSIHFMVYEFSQKVLNSDHMYNPAAHMVSGALAGGVAAAVTTPLDVCKTLLNTQQNGDTKGLIQAVKAVYRLGGPTGYFRGLQARIMYQMPATAICWSTYEFIKYALGTTTEMRIVPTPSTVLAEEKEIKTEPTNNEVYSEKYNLKSRELPAMSGAGLYGSISFNTMHKADYRQKDSILDIVHT</sequence>
<evidence type="ECO:0000313" key="16">
    <source>
        <dbReference type="Proteomes" id="UP001162164"/>
    </source>
</evidence>
<evidence type="ECO:0000256" key="11">
    <source>
        <dbReference type="ARBA" id="ARBA00023136"/>
    </source>
</evidence>
<dbReference type="PANTHER" id="PTHR45758:SF20">
    <property type="entry name" value="MITOFERRIN-2"/>
    <property type="match status" value="1"/>
</dbReference>
<keyword evidence="11 12" id="KW-0472">Membrane</keyword>
<organism evidence="15 16">
    <name type="scientific">Molorchus minor</name>
    <dbReference type="NCBI Taxonomy" id="1323400"/>
    <lineage>
        <taxon>Eukaryota</taxon>
        <taxon>Metazoa</taxon>
        <taxon>Ecdysozoa</taxon>
        <taxon>Arthropoda</taxon>
        <taxon>Hexapoda</taxon>
        <taxon>Insecta</taxon>
        <taxon>Pterygota</taxon>
        <taxon>Neoptera</taxon>
        <taxon>Endopterygota</taxon>
        <taxon>Coleoptera</taxon>
        <taxon>Polyphaga</taxon>
        <taxon>Cucujiformia</taxon>
        <taxon>Chrysomeloidea</taxon>
        <taxon>Cerambycidae</taxon>
        <taxon>Lamiinae</taxon>
        <taxon>Monochamini</taxon>
        <taxon>Molorchus</taxon>
    </lineage>
</organism>
<keyword evidence="4" id="KW-0410">Iron transport</keyword>
<protein>
    <recommendedName>
        <fullName evidence="17">Mitoferrin-1</fullName>
    </recommendedName>
</protein>
<keyword evidence="5 12" id="KW-0812">Transmembrane</keyword>
<keyword evidence="9" id="KW-0406">Ion transport</keyword>
<comment type="caution">
    <text evidence="15">The sequence shown here is derived from an EMBL/GenBank/DDBJ whole genome shotgun (WGS) entry which is preliminary data.</text>
</comment>
<evidence type="ECO:0000256" key="14">
    <source>
        <dbReference type="SAM" id="SignalP"/>
    </source>
</evidence>
<dbReference type="SUPFAM" id="SSF103506">
    <property type="entry name" value="Mitochondrial carrier"/>
    <property type="match status" value="1"/>
</dbReference>
<dbReference type="InterPro" id="IPR018108">
    <property type="entry name" value="MCP_transmembrane"/>
</dbReference>
<feature type="signal peptide" evidence="14">
    <location>
        <begin position="1"/>
        <end position="25"/>
    </location>
</feature>
<feature type="chain" id="PRO_5047052868" description="Mitoferrin-1" evidence="14">
    <location>
        <begin position="26"/>
        <end position="256"/>
    </location>
</feature>
<evidence type="ECO:0000256" key="2">
    <source>
        <dbReference type="ARBA" id="ARBA00006375"/>
    </source>
</evidence>
<dbReference type="Gene3D" id="1.50.40.10">
    <property type="entry name" value="Mitochondrial carrier domain"/>
    <property type="match status" value="1"/>
</dbReference>
<keyword evidence="7" id="KW-1133">Transmembrane helix</keyword>
<name>A0ABQ9JGJ2_9CUCU</name>
<gene>
    <name evidence="15" type="ORF">NQ317_018746</name>
</gene>
<evidence type="ECO:0000256" key="6">
    <source>
        <dbReference type="ARBA" id="ARBA00022792"/>
    </source>
</evidence>
<keyword evidence="10" id="KW-0496">Mitochondrion</keyword>
<dbReference type="InterPro" id="IPR023395">
    <property type="entry name" value="MCP_dom_sf"/>
</dbReference>
<evidence type="ECO:0000256" key="1">
    <source>
        <dbReference type="ARBA" id="ARBA00004448"/>
    </source>
</evidence>
<keyword evidence="14" id="KW-0732">Signal</keyword>
<evidence type="ECO:0000256" key="10">
    <source>
        <dbReference type="ARBA" id="ARBA00023128"/>
    </source>
</evidence>
<evidence type="ECO:0000256" key="7">
    <source>
        <dbReference type="ARBA" id="ARBA00022989"/>
    </source>
</evidence>
<keyword evidence="16" id="KW-1185">Reference proteome</keyword>
<evidence type="ECO:0000256" key="3">
    <source>
        <dbReference type="ARBA" id="ARBA00022448"/>
    </source>
</evidence>
<evidence type="ECO:0000256" key="8">
    <source>
        <dbReference type="ARBA" id="ARBA00023004"/>
    </source>
</evidence>
<feature type="repeat" description="Solcar" evidence="12">
    <location>
        <begin position="93"/>
        <end position="178"/>
    </location>
</feature>
<keyword evidence="8" id="KW-0408">Iron</keyword>
<evidence type="ECO:0008006" key="17">
    <source>
        <dbReference type="Google" id="ProtNLM"/>
    </source>
</evidence>
<evidence type="ECO:0000256" key="5">
    <source>
        <dbReference type="ARBA" id="ARBA00022692"/>
    </source>
</evidence>
<dbReference type="Proteomes" id="UP001162164">
    <property type="component" value="Unassembled WGS sequence"/>
</dbReference>
<dbReference type="Pfam" id="PF00153">
    <property type="entry name" value="Mito_carr"/>
    <property type="match status" value="2"/>
</dbReference>
<evidence type="ECO:0000256" key="4">
    <source>
        <dbReference type="ARBA" id="ARBA00022496"/>
    </source>
</evidence>
<dbReference type="EMBL" id="JAPWTJ010000597">
    <property type="protein sequence ID" value="KAJ8977021.1"/>
    <property type="molecule type" value="Genomic_DNA"/>
</dbReference>
<accession>A0ABQ9JGJ2</accession>